<evidence type="ECO:0000313" key="14">
    <source>
        <dbReference type="Proteomes" id="UP000440367"/>
    </source>
</evidence>
<evidence type="ECO:0000313" key="11">
    <source>
        <dbReference type="Proteomes" id="UP000429523"/>
    </source>
</evidence>
<feature type="chain" id="PRO_5036166830" evidence="1">
    <location>
        <begin position="20"/>
        <end position="103"/>
    </location>
</feature>
<dbReference type="EMBL" id="QXGD01000713">
    <property type="protein sequence ID" value="KAE9227527.1"/>
    <property type="molecule type" value="Genomic_DNA"/>
</dbReference>
<dbReference type="EMBL" id="QXFZ01000669">
    <property type="protein sequence ID" value="KAE9108581.1"/>
    <property type="molecule type" value="Genomic_DNA"/>
</dbReference>
<gene>
    <name evidence="10" type="ORF">PF001_g11632</name>
    <name evidence="9" type="ORF">PF002_g13793</name>
    <name evidence="8" type="ORF">PF004_g11683</name>
    <name evidence="7" type="ORF">PF005_g12697</name>
    <name evidence="6" type="ORF">PF006_g12986</name>
    <name evidence="5" type="ORF">PF007_g12599</name>
    <name evidence="2" type="ORF">PF009_g13565</name>
    <name evidence="4" type="ORF">PF010_g12162</name>
    <name evidence="3" type="ORF">PF011_g5996</name>
</gene>
<dbReference type="EMBL" id="QXGA01000752">
    <property type="protein sequence ID" value="KAE9141862.1"/>
    <property type="molecule type" value="Genomic_DNA"/>
</dbReference>
<evidence type="ECO:0000256" key="1">
    <source>
        <dbReference type="SAM" id="SignalP"/>
    </source>
</evidence>
<evidence type="ECO:0000313" key="19">
    <source>
        <dbReference type="Proteomes" id="UP000488956"/>
    </source>
</evidence>
<comment type="caution">
    <text evidence="9">The sequence shown here is derived from an EMBL/GenBank/DDBJ whole genome shotgun (WGS) entry which is preliminary data.</text>
</comment>
<proteinExistence type="predicted"/>
<dbReference type="Proteomes" id="UP000476176">
    <property type="component" value="Unassembled WGS sequence"/>
</dbReference>
<evidence type="ECO:0000313" key="16">
    <source>
        <dbReference type="Proteomes" id="UP000441208"/>
    </source>
</evidence>
<evidence type="ECO:0000313" key="8">
    <source>
        <dbReference type="EMBL" id="KAE9226286.1"/>
    </source>
</evidence>
<dbReference type="AlphaFoldDB" id="A0A6A3Z2B0"/>
<dbReference type="EMBL" id="QXGB01000679">
    <property type="protein sequence ID" value="KAE9207240.1"/>
    <property type="molecule type" value="Genomic_DNA"/>
</dbReference>
<evidence type="ECO:0000313" key="6">
    <source>
        <dbReference type="EMBL" id="KAE9141862.1"/>
    </source>
</evidence>
<dbReference type="Proteomes" id="UP000437068">
    <property type="component" value="Unassembled WGS sequence"/>
</dbReference>
<dbReference type="Proteomes" id="UP000488956">
    <property type="component" value="Unassembled WGS sequence"/>
</dbReference>
<evidence type="ECO:0000313" key="15">
    <source>
        <dbReference type="Proteomes" id="UP000440732"/>
    </source>
</evidence>
<dbReference type="EMBL" id="QXFW01000246">
    <property type="protein sequence ID" value="KAE9019054.1"/>
    <property type="molecule type" value="Genomic_DNA"/>
</dbReference>
<evidence type="ECO:0000313" key="17">
    <source>
        <dbReference type="Proteomes" id="UP000460718"/>
    </source>
</evidence>
<reference evidence="11 12" key="1">
    <citation type="submission" date="2018-08" db="EMBL/GenBank/DDBJ databases">
        <title>Genomic investigation of the strawberry pathogen Phytophthora fragariae indicates pathogenicity is determined by transcriptional variation in three key races.</title>
        <authorList>
            <person name="Adams T.M."/>
            <person name="Armitage A.D."/>
            <person name="Sobczyk M.K."/>
            <person name="Bates H.J."/>
            <person name="Dunwell J.M."/>
            <person name="Nellist C.F."/>
            <person name="Harrison R.J."/>
        </authorList>
    </citation>
    <scope>NUCLEOTIDE SEQUENCE [LARGE SCALE GENOMIC DNA]</scope>
    <source>
        <strain evidence="10 13">A4</strain>
        <strain evidence="9 14">BC-1</strain>
        <strain evidence="8 18">BC-23</strain>
        <strain evidence="7 12">NOV-27</strain>
        <strain evidence="6 15">NOV-5</strain>
        <strain evidence="5 16">NOV-71</strain>
        <strain evidence="2 11">NOV-9</strain>
        <strain evidence="4 19">ONT-3</strain>
        <strain evidence="3 17">SCRP245</strain>
    </source>
</reference>
<evidence type="ECO:0000313" key="9">
    <source>
        <dbReference type="EMBL" id="KAE9227527.1"/>
    </source>
</evidence>
<dbReference type="EMBL" id="QXGC01000647">
    <property type="protein sequence ID" value="KAE9226286.1"/>
    <property type="molecule type" value="Genomic_DNA"/>
</dbReference>
<keyword evidence="12" id="KW-1185">Reference proteome</keyword>
<dbReference type="OrthoDB" id="112080at2759"/>
<keyword evidence="1" id="KW-0732">Signal</keyword>
<protein>
    <submittedName>
        <fullName evidence="9">Uncharacterized protein</fullName>
    </submittedName>
</protein>
<evidence type="ECO:0000313" key="5">
    <source>
        <dbReference type="EMBL" id="KAE9108581.1"/>
    </source>
</evidence>
<accession>A0A6A3Z2B0</accession>
<dbReference type="Proteomes" id="UP000429523">
    <property type="component" value="Unassembled WGS sequence"/>
</dbReference>
<evidence type="ECO:0000313" key="18">
    <source>
        <dbReference type="Proteomes" id="UP000476176"/>
    </source>
</evidence>
<name>A0A6A3Z2B0_9STRA</name>
<dbReference type="Proteomes" id="UP000441208">
    <property type="component" value="Unassembled WGS sequence"/>
</dbReference>
<dbReference type="Proteomes" id="UP000460718">
    <property type="component" value="Unassembled WGS sequence"/>
</dbReference>
<dbReference type="EMBL" id="QXGE01000624">
    <property type="protein sequence ID" value="KAE9307412.1"/>
    <property type="molecule type" value="Genomic_DNA"/>
</dbReference>
<dbReference type="Proteomes" id="UP000440367">
    <property type="component" value="Unassembled WGS sequence"/>
</dbReference>
<feature type="signal peptide" evidence="1">
    <location>
        <begin position="1"/>
        <end position="19"/>
    </location>
</feature>
<sequence length="103" mass="11085">MWRLIKLSVLALPSPHGHAATSVADLIRTGFQSGYNIDIDKCARFTVSDTTCCARNVSGHFSVTDQVVCLVHLLSLCLLYTLGLKESTRNDGALLVTPGGRVP</sequence>
<evidence type="ECO:0000313" key="2">
    <source>
        <dbReference type="EMBL" id="KAE8936512.1"/>
    </source>
</evidence>
<evidence type="ECO:0000313" key="4">
    <source>
        <dbReference type="EMBL" id="KAE9107754.1"/>
    </source>
</evidence>
<evidence type="ECO:0000313" key="12">
    <source>
        <dbReference type="Proteomes" id="UP000433483"/>
    </source>
</evidence>
<dbReference type="Proteomes" id="UP000433483">
    <property type="component" value="Unassembled WGS sequence"/>
</dbReference>
<evidence type="ECO:0000313" key="7">
    <source>
        <dbReference type="EMBL" id="KAE9207240.1"/>
    </source>
</evidence>
<organism evidence="9 14">
    <name type="scientific">Phytophthora fragariae</name>
    <dbReference type="NCBI Taxonomy" id="53985"/>
    <lineage>
        <taxon>Eukaryota</taxon>
        <taxon>Sar</taxon>
        <taxon>Stramenopiles</taxon>
        <taxon>Oomycota</taxon>
        <taxon>Peronosporomycetes</taxon>
        <taxon>Peronosporales</taxon>
        <taxon>Peronosporaceae</taxon>
        <taxon>Phytophthora</taxon>
    </lineage>
</organism>
<evidence type="ECO:0000313" key="13">
    <source>
        <dbReference type="Proteomes" id="UP000437068"/>
    </source>
</evidence>
<dbReference type="EMBL" id="QXFX01000670">
    <property type="protein sequence ID" value="KAE9107754.1"/>
    <property type="molecule type" value="Genomic_DNA"/>
</dbReference>
<dbReference type="Proteomes" id="UP000440732">
    <property type="component" value="Unassembled WGS sequence"/>
</dbReference>
<evidence type="ECO:0000313" key="10">
    <source>
        <dbReference type="EMBL" id="KAE9307412.1"/>
    </source>
</evidence>
<evidence type="ECO:0000313" key="3">
    <source>
        <dbReference type="EMBL" id="KAE9019054.1"/>
    </source>
</evidence>
<dbReference type="EMBL" id="QXGF01000712">
    <property type="protein sequence ID" value="KAE8936512.1"/>
    <property type="molecule type" value="Genomic_DNA"/>
</dbReference>